<evidence type="ECO:0000259" key="5">
    <source>
        <dbReference type="SMART" id="SM00906"/>
    </source>
</evidence>
<dbReference type="PANTHER" id="PTHR31001:SF56">
    <property type="entry name" value="ZN(2)-C6 FUNGAL-TYPE DOMAIN-CONTAINING PROTEIN"/>
    <property type="match status" value="1"/>
</dbReference>
<evidence type="ECO:0000256" key="1">
    <source>
        <dbReference type="ARBA" id="ARBA00004123"/>
    </source>
</evidence>
<dbReference type="Pfam" id="PF04082">
    <property type="entry name" value="Fungal_trans"/>
    <property type="match status" value="1"/>
</dbReference>
<evidence type="ECO:0000256" key="2">
    <source>
        <dbReference type="ARBA" id="ARBA00023242"/>
    </source>
</evidence>
<protein>
    <recommendedName>
        <fullName evidence="5">Xylanolytic transcriptional activator regulatory domain-containing protein</fullName>
    </recommendedName>
</protein>
<dbReference type="GO" id="GO:0006351">
    <property type="term" value="P:DNA-templated transcription"/>
    <property type="evidence" value="ECO:0007669"/>
    <property type="project" value="InterPro"/>
</dbReference>
<evidence type="ECO:0000313" key="6">
    <source>
        <dbReference type="EMBL" id="CCA75437.1"/>
    </source>
</evidence>
<evidence type="ECO:0000313" key="7">
    <source>
        <dbReference type="Proteomes" id="UP000007148"/>
    </source>
</evidence>
<comment type="caution">
    <text evidence="6">The sequence shown here is derived from an EMBL/GenBank/DDBJ whole genome shotgun (WGS) entry which is preliminary data.</text>
</comment>
<reference evidence="6 7" key="1">
    <citation type="journal article" date="2011" name="PLoS Pathog.">
        <title>Endophytic Life Strategies Decoded by Genome and Transcriptome Analyses of the Mutualistic Root Symbiont Piriformospora indica.</title>
        <authorList>
            <person name="Zuccaro A."/>
            <person name="Lahrmann U."/>
            <person name="Guldener U."/>
            <person name="Langen G."/>
            <person name="Pfiffi S."/>
            <person name="Biedenkopf D."/>
            <person name="Wong P."/>
            <person name="Samans B."/>
            <person name="Grimm C."/>
            <person name="Basiewicz M."/>
            <person name="Murat C."/>
            <person name="Martin F."/>
            <person name="Kogel K.H."/>
        </authorList>
    </citation>
    <scope>NUCLEOTIDE SEQUENCE [LARGE SCALE GENOMIC DNA]</scope>
    <source>
        <strain evidence="6 7">DSM 11827</strain>
    </source>
</reference>
<sequence>MLHSPEHPQYMYLSSRYMTLSRACLTIDSPISNTTSTSIDILLLHIAYLFACDEPHAYARAEALIGVCMKLAHSIGLHRDPSLWGLSAEESAQRRRTMWELICIDLWAALSAGRPPLTLRRYIDVKFPLDPPDDSDPSPNYTRGKHYFSDACLWHVLELGLAPANTSTYSTVLKLDQKIRKYTLPQGFSVAEPTKPIVCIEEEERNVVDAAESFRKATVSIFREIALLCLHRSYFASALLLPPFQPFNSPYAPSFASAFASACAILTAVRDLYSREPILIMRFAWFWTYGFTCAVILGVLVARTPDCELAERALNEFDLILEVFRRAQANPRAGRGLPALMQLNKRAHDAMDAYRLGTWTPPTATDSKLYHGLGAAASILHSQAAKNGTIPPAGVNAILSTDTSRPLAHKPSQMTQHPPISNVQETVSTSWDTATRASNPSTILKSAASNDPFNTSDRFMQDMVDASFFPPTQDPLNGTGNWSLNPPEDLPTAQGFGDGYADYTQPFAVPPFNSSENTSFSTSLAGDFFTSAANPMITGNSTEDNLSLWDSLLREFGVANPTQF</sequence>
<dbReference type="EMBL" id="CAFZ01000449">
    <property type="protein sequence ID" value="CCA75437.1"/>
    <property type="molecule type" value="Genomic_DNA"/>
</dbReference>
<dbReference type="STRING" id="1109443.G4TVU4"/>
<gene>
    <name evidence="6" type="ORF">PIIN_09420</name>
</gene>
<proteinExistence type="predicted"/>
<keyword evidence="4" id="KW-0472">Membrane</keyword>
<dbReference type="eggNOG" id="ENOG502RYE1">
    <property type="taxonomic scope" value="Eukaryota"/>
</dbReference>
<feature type="domain" description="Xylanolytic transcriptional activator regulatory" evidence="5">
    <location>
        <begin position="61"/>
        <end position="134"/>
    </location>
</feature>
<dbReference type="AlphaFoldDB" id="G4TVU4"/>
<keyword evidence="2" id="KW-0539">Nucleus</keyword>
<dbReference type="CDD" id="cd12148">
    <property type="entry name" value="fungal_TF_MHR"/>
    <property type="match status" value="1"/>
</dbReference>
<feature type="transmembrane region" description="Helical" evidence="4">
    <location>
        <begin position="284"/>
        <end position="302"/>
    </location>
</feature>
<dbReference type="Proteomes" id="UP000007148">
    <property type="component" value="Unassembled WGS sequence"/>
</dbReference>
<name>G4TVU4_SERID</name>
<dbReference type="InterPro" id="IPR050613">
    <property type="entry name" value="Sec_Metabolite_Reg"/>
</dbReference>
<feature type="region of interest" description="Disordered" evidence="3">
    <location>
        <begin position="432"/>
        <end position="452"/>
    </location>
</feature>
<keyword evidence="7" id="KW-1185">Reference proteome</keyword>
<dbReference type="PANTHER" id="PTHR31001">
    <property type="entry name" value="UNCHARACTERIZED TRANSCRIPTIONAL REGULATORY PROTEIN"/>
    <property type="match status" value="1"/>
</dbReference>
<dbReference type="HOGENOM" id="CLU_007340_4_2_1"/>
<dbReference type="OrthoDB" id="424974at2759"/>
<evidence type="ECO:0000256" key="3">
    <source>
        <dbReference type="SAM" id="MobiDB-lite"/>
    </source>
</evidence>
<keyword evidence="4" id="KW-0812">Transmembrane</keyword>
<dbReference type="GO" id="GO:0005634">
    <property type="term" value="C:nucleus"/>
    <property type="evidence" value="ECO:0007669"/>
    <property type="project" value="UniProtKB-SubCell"/>
</dbReference>
<dbReference type="SMART" id="SM00906">
    <property type="entry name" value="Fungal_trans"/>
    <property type="match status" value="1"/>
</dbReference>
<accession>G4TVU4</accession>
<evidence type="ECO:0000256" key="4">
    <source>
        <dbReference type="SAM" id="Phobius"/>
    </source>
</evidence>
<dbReference type="InParanoid" id="G4TVU4"/>
<keyword evidence="4" id="KW-1133">Transmembrane helix</keyword>
<dbReference type="GO" id="GO:0008270">
    <property type="term" value="F:zinc ion binding"/>
    <property type="evidence" value="ECO:0007669"/>
    <property type="project" value="InterPro"/>
</dbReference>
<dbReference type="GO" id="GO:0003677">
    <property type="term" value="F:DNA binding"/>
    <property type="evidence" value="ECO:0007669"/>
    <property type="project" value="InterPro"/>
</dbReference>
<dbReference type="InterPro" id="IPR007219">
    <property type="entry name" value="XnlR_reg_dom"/>
</dbReference>
<organism evidence="6 7">
    <name type="scientific">Serendipita indica (strain DSM 11827)</name>
    <name type="common">Root endophyte fungus</name>
    <name type="synonym">Piriformospora indica</name>
    <dbReference type="NCBI Taxonomy" id="1109443"/>
    <lineage>
        <taxon>Eukaryota</taxon>
        <taxon>Fungi</taxon>
        <taxon>Dikarya</taxon>
        <taxon>Basidiomycota</taxon>
        <taxon>Agaricomycotina</taxon>
        <taxon>Agaricomycetes</taxon>
        <taxon>Sebacinales</taxon>
        <taxon>Serendipitaceae</taxon>
        <taxon>Serendipita</taxon>
    </lineage>
</organism>
<comment type="subcellular location">
    <subcellularLocation>
        <location evidence="1">Nucleus</location>
    </subcellularLocation>
</comment>